<keyword evidence="2" id="KW-1185">Reference proteome</keyword>
<dbReference type="EMBL" id="JAMPKK010000049">
    <property type="protein sequence ID" value="MEP0866694.1"/>
    <property type="molecule type" value="Genomic_DNA"/>
</dbReference>
<dbReference type="RefSeq" id="WP_190420234.1">
    <property type="nucleotide sequence ID" value="NZ_JAMPKK010000049.1"/>
</dbReference>
<comment type="caution">
    <text evidence="1">The sequence shown here is derived from an EMBL/GenBank/DDBJ whole genome shotgun (WGS) entry which is preliminary data.</text>
</comment>
<sequence>MILLTSTDNSPSEVARADGKISFSSFNITNRKQPVLLDSFSLLAGLRNLSYEFFSIQKSQYVSFDLEDKVLDNSLEGEKLFSGFVQGTYSRNFANKTRLKLIGNQLNYAEVKAPEPSGTLALSCVGLLSMMGIRLKRRKQVSERDALRSQAN</sequence>
<reference evidence="1 2" key="1">
    <citation type="submission" date="2022-04" db="EMBL/GenBank/DDBJ databases">
        <title>Positive selection, recombination, and allopatry shape intraspecific diversity of widespread and dominant cyanobacteria.</title>
        <authorList>
            <person name="Wei J."/>
            <person name="Shu W."/>
            <person name="Hu C."/>
        </authorList>
    </citation>
    <scope>NUCLEOTIDE SEQUENCE [LARGE SCALE GENOMIC DNA]</scope>
    <source>
        <strain evidence="1 2">GB2-A5</strain>
    </source>
</reference>
<evidence type="ECO:0008006" key="3">
    <source>
        <dbReference type="Google" id="ProtNLM"/>
    </source>
</evidence>
<evidence type="ECO:0000313" key="1">
    <source>
        <dbReference type="EMBL" id="MEP0866694.1"/>
    </source>
</evidence>
<dbReference type="Proteomes" id="UP001442494">
    <property type="component" value="Unassembled WGS sequence"/>
</dbReference>
<protein>
    <recommendedName>
        <fullName evidence="3">PEP-CTERM protein-sorting domain-containing protein</fullName>
    </recommendedName>
</protein>
<organism evidence="1 2">
    <name type="scientific">Funiculus sociatus GB2-A5</name>
    <dbReference type="NCBI Taxonomy" id="2933946"/>
    <lineage>
        <taxon>Bacteria</taxon>
        <taxon>Bacillati</taxon>
        <taxon>Cyanobacteriota</taxon>
        <taxon>Cyanophyceae</taxon>
        <taxon>Coleofasciculales</taxon>
        <taxon>Coleofasciculaceae</taxon>
        <taxon>Funiculus</taxon>
    </lineage>
</organism>
<gene>
    <name evidence="1" type="ORF">NDI37_19765</name>
</gene>
<proteinExistence type="predicted"/>
<evidence type="ECO:0000313" key="2">
    <source>
        <dbReference type="Proteomes" id="UP001442494"/>
    </source>
</evidence>
<name>A0ABV0JU99_9CYAN</name>
<accession>A0ABV0JU99</accession>